<accession>A0A4R9C3Z0</accession>
<dbReference type="Proteomes" id="UP000297454">
    <property type="component" value="Unassembled WGS sequence"/>
</dbReference>
<name>A0A4R9C3Z0_9FIRM</name>
<dbReference type="OrthoDB" id="9957041at2"/>
<evidence type="ECO:0000313" key="3">
    <source>
        <dbReference type="Proteomes" id="UP000297454"/>
    </source>
</evidence>
<keyword evidence="1" id="KW-0472">Membrane</keyword>
<dbReference type="EMBL" id="SCFR01000009">
    <property type="protein sequence ID" value="TFF66556.1"/>
    <property type="molecule type" value="Genomic_DNA"/>
</dbReference>
<protein>
    <submittedName>
        <fullName evidence="2">Uncharacterized protein</fullName>
    </submittedName>
</protein>
<evidence type="ECO:0000313" key="2">
    <source>
        <dbReference type="EMBL" id="TFF66556.1"/>
    </source>
</evidence>
<organism evidence="2 3">
    <name type="scientific">Helcococcus ovis</name>
    <dbReference type="NCBI Taxonomy" id="72026"/>
    <lineage>
        <taxon>Bacteria</taxon>
        <taxon>Bacillati</taxon>
        <taxon>Bacillota</taxon>
        <taxon>Tissierellia</taxon>
        <taxon>Tissierellales</taxon>
        <taxon>Peptoniphilaceae</taxon>
        <taxon>Helcococcus</taxon>
    </lineage>
</organism>
<comment type="caution">
    <text evidence="2">The sequence shown here is derived from an EMBL/GenBank/DDBJ whole genome shotgun (WGS) entry which is preliminary data.</text>
</comment>
<dbReference type="RefSeq" id="WP_134711152.1">
    <property type="nucleotide sequence ID" value="NZ_CP119081.1"/>
</dbReference>
<evidence type="ECO:0000256" key="1">
    <source>
        <dbReference type="SAM" id="Phobius"/>
    </source>
</evidence>
<keyword evidence="1" id="KW-0812">Transmembrane</keyword>
<sequence length="132" mass="15643">MKIYKRNLSSFVTSFFLNLIACFIFFILVANFIDVSFAIISTFVIYSVLMYYNFVVNNYYFTLENNIFRKYKAKKMIFEYDVTKYKVKKELNKGFIGYADMNILLGNHIINCSLLDLITFEKLYKDLSIIGK</sequence>
<keyword evidence="1" id="KW-1133">Transmembrane helix</keyword>
<feature type="transmembrane region" description="Helical" evidence="1">
    <location>
        <begin position="39"/>
        <end position="61"/>
    </location>
</feature>
<feature type="transmembrane region" description="Helical" evidence="1">
    <location>
        <begin position="12"/>
        <end position="33"/>
    </location>
</feature>
<dbReference type="GeneID" id="97031195"/>
<gene>
    <name evidence="2" type="ORF">EQF91_03645</name>
</gene>
<proteinExistence type="predicted"/>
<keyword evidence="3" id="KW-1185">Reference proteome</keyword>
<reference evidence="2 3" key="1">
    <citation type="submission" date="2019-01" db="EMBL/GenBank/DDBJ databases">
        <title>Draft Genome Sequences of Helcococcus ovis Strains Isolated from the Uterus and Vagina of Dairy Cows with Metritis.</title>
        <authorList>
            <person name="Cunha F."/>
            <person name="Jeon S.J."/>
            <person name="Kutzer P."/>
            <person name="Galvao K.N."/>
        </authorList>
    </citation>
    <scope>NUCLEOTIDE SEQUENCE [LARGE SCALE GENOMIC DNA]</scope>
    <source>
        <strain evidence="2 3">KG-37</strain>
    </source>
</reference>
<dbReference type="AlphaFoldDB" id="A0A4R9C3Z0"/>